<accession>A0A7C8I8T6</accession>
<reference evidence="2 3" key="1">
    <citation type="submission" date="2020-01" db="EMBL/GenBank/DDBJ databases">
        <authorList>
            <consortium name="DOE Joint Genome Institute"/>
            <person name="Haridas S."/>
            <person name="Albert R."/>
            <person name="Binder M."/>
            <person name="Bloem J."/>
            <person name="Labutti K."/>
            <person name="Salamov A."/>
            <person name="Andreopoulos B."/>
            <person name="Baker S.E."/>
            <person name="Barry K."/>
            <person name="Bills G."/>
            <person name="Bluhm B.H."/>
            <person name="Cannon C."/>
            <person name="Castanera R."/>
            <person name="Culley D.E."/>
            <person name="Daum C."/>
            <person name="Ezra D."/>
            <person name="Gonzalez J.B."/>
            <person name="Henrissat B."/>
            <person name="Kuo A."/>
            <person name="Liang C."/>
            <person name="Lipzen A."/>
            <person name="Lutzoni F."/>
            <person name="Magnuson J."/>
            <person name="Mondo S."/>
            <person name="Nolan M."/>
            <person name="Ohm R."/>
            <person name="Pangilinan J."/>
            <person name="Park H.-J.H."/>
            <person name="Ramirez L."/>
            <person name="Alfaro M."/>
            <person name="Sun H."/>
            <person name="Tritt A."/>
            <person name="Yoshinaga Y."/>
            <person name="Zwiers L.-H.L."/>
            <person name="Turgeon B.G."/>
            <person name="Goodwin S.B."/>
            <person name="Spatafora J.W."/>
            <person name="Crous P.W."/>
            <person name="Grigoriev I.V."/>
        </authorList>
    </citation>
    <scope>NUCLEOTIDE SEQUENCE [LARGE SCALE GENOMIC DNA]</scope>
    <source>
        <strain evidence="2 3">CBS 611.86</strain>
    </source>
</reference>
<dbReference type="Proteomes" id="UP000481861">
    <property type="component" value="Unassembled WGS sequence"/>
</dbReference>
<organism evidence="2 3">
    <name type="scientific">Massariosphaeria phaeospora</name>
    <dbReference type="NCBI Taxonomy" id="100035"/>
    <lineage>
        <taxon>Eukaryota</taxon>
        <taxon>Fungi</taxon>
        <taxon>Dikarya</taxon>
        <taxon>Ascomycota</taxon>
        <taxon>Pezizomycotina</taxon>
        <taxon>Dothideomycetes</taxon>
        <taxon>Pleosporomycetidae</taxon>
        <taxon>Pleosporales</taxon>
        <taxon>Pleosporales incertae sedis</taxon>
        <taxon>Massariosphaeria</taxon>
    </lineage>
</organism>
<sequence>MPILDPAATIESSVWPRPRGRWSGVDAALPQAWRRGGGTAVGLSAPLHSKTPRLRRGRPSKPEETQCLLEISPLSKRRNRRQASRLGQPRPAAESCRAGHGGLWKCAAWDFQAVEESEPGQRCGARMPRVSAAHDAATTREAEGLLLMDTAIGRGRQPVRMTEQGRSQRYTKTATMVARADQHHSSAASSGRRCDEAMMACQRG</sequence>
<gene>
    <name evidence="2" type="ORF">BDV95DRAFT_598357</name>
</gene>
<feature type="compositionally biased region" description="Basic residues" evidence="1">
    <location>
        <begin position="50"/>
        <end position="59"/>
    </location>
</feature>
<keyword evidence="3" id="KW-1185">Reference proteome</keyword>
<feature type="region of interest" description="Disordered" evidence="1">
    <location>
        <begin position="37"/>
        <end position="97"/>
    </location>
</feature>
<evidence type="ECO:0000313" key="2">
    <source>
        <dbReference type="EMBL" id="KAF2867247.1"/>
    </source>
</evidence>
<dbReference type="AlphaFoldDB" id="A0A7C8I8T6"/>
<name>A0A7C8I8T6_9PLEO</name>
<protein>
    <submittedName>
        <fullName evidence="2">Uncharacterized protein</fullName>
    </submittedName>
</protein>
<dbReference type="EMBL" id="JAADJZ010000024">
    <property type="protein sequence ID" value="KAF2867247.1"/>
    <property type="molecule type" value="Genomic_DNA"/>
</dbReference>
<proteinExistence type="predicted"/>
<comment type="caution">
    <text evidence="2">The sequence shown here is derived from an EMBL/GenBank/DDBJ whole genome shotgun (WGS) entry which is preliminary data.</text>
</comment>
<evidence type="ECO:0000256" key="1">
    <source>
        <dbReference type="SAM" id="MobiDB-lite"/>
    </source>
</evidence>
<evidence type="ECO:0000313" key="3">
    <source>
        <dbReference type="Proteomes" id="UP000481861"/>
    </source>
</evidence>